<keyword evidence="2" id="KW-1003">Cell membrane</keyword>
<evidence type="ECO:0000256" key="6">
    <source>
        <dbReference type="SAM" id="Phobius"/>
    </source>
</evidence>
<evidence type="ECO:0000256" key="2">
    <source>
        <dbReference type="ARBA" id="ARBA00022475"/>
    </source>
</evidence>
<dbReference type="InterPro" id="IPR001851">
    <property type="entry name" value="ABC_transp_permease"/>
</dbReference>
<proteinExistence type="predicted"/>
<evidence type="ECO:0000313" key="7">
    <source>
        <dbReference type="EMBL" id="MBN1573833.1"/>
    </source>
</evidence>
<accession>A0A9D8KG29</accession>
<evidence type="ECO:0000256" key="5">
    <source>
        <dbReference type="ARBA" id="ARBA00023136"/>
    </source>
</evidence>
<feature type="transmembrane region" description="Helical" evidence="6">
    <location>
        <begin position="80"/>
        <end position="98"/>
    </location>
</feature>
<dbReference type="InterPro" id="IPR043428">
    <property type="entry name" value="LivM-like"/>
</dbReference>
<feature type="transmembrane region" description="Helical" evidence="6">
    <location>
        <begin position="253"/>
        <end position="275"/>
    </location>
</feature>
<feature type="transmembrane region" description="Helical" evidence="6">
    <location>
        <begin position="110"/>
        <end position="133"/>
    </location>
</feature>
<feature type="transmembrane region" description="Helical" evidence="6">
    <location>
        <begin position="55"/>
        <end position="74"/>
    </location>
</feature>
<dbReference type="GO" id="GO:0005886">
    <property type="term" value="C:plasma membrane"/>
    <property type="evidence" value="ECO:0007669"/>
    <property type="project" value="UniProtKB-SubCell"/>
</dbReference>
<protein>
    <submittedName>
        <fullName evidence="7">Branched-chain amino acid ABC transporter permease</fullName>
    </submittedName>
</protein>
<reference evidence="7" key="2">
    <citation type="submission" date="2021-01" db="EMBL/GenBank/DDBJ databases">
        <authorList>
            <person name="Hahn C.R."/>
            <person name="Youssef N.H."/>
            <person name="Elshahed M."/>
        </authorList>
    </citation>
    <scope>NUCLEOTIDE SEQUENCE</scope>
    <source>
        <strain evidence="7">Zod_Metabat.24</strain>
    </source>
</reference>
<evidence type="ECO:0000256" key="1">
    <source>
        <dbReference type="ARBA" id="ARBA00004651"/>
    </source>
</evidence>
<dbReference type="EMBL" id="JAFGIX010000057">
    <property type="protein sequence ID" value="MBN1573833.1"/>
    <property type="molecule type" value="Genomic_DNA"/>
</dbReference>
<dbReference type="GO" id="GO:0015658">
    <property type="term" value="F:branched-chain amino acid transmembrane transporter activity"/>
    <property type="evidence" value="ECO:0007669"/>
    <property type="project" value="InterPro"/>
</dbReference>
<dbReference type="PANTHER" id="PTHR30482:SF10">
    <property type="entry name" value="HIGH-AFFINITY BRANCHED-CHAIN AMINO ACID TRANSPORT PROTEIN BRAE"/>
    <property type="match status" value="1"/>
</dbReference>
<dbReference type="CDD" id="cd06581">
    <property type="entry name" value="TM_PBP1_LivM_like"/>
    <property type="match status" value="1"/>
</dbReference>
<comment type="caution">
    <text evidence="7">The sequence shown here is derived from an EMBL/GenBank/DDBJ whole genome shotgun (WGS) entry which is preliminary data.</text>
</comment>
<reference evidence="7" key="1">
    <citation type="journal article" date="2021" name="Environ. Microbiol.">
        <title>Genomic characterization of three novel Desulfobacterota classes expand the metabolic and phylogenetic diversity of the phylum.</title>
        <authorList>
            <person name="Murphy C.L."/>
            <person name="Biggerstaff J."/>
            <person name="Eichhorn A."/>
            <person name="Ewing E."/>
            <person name="Shahan R."/>
            <person name="Soriano D."/>
            <person name="Stewart S."/>
            <person name="VanMol K."/>
            <person name="Walker R."/>
            <person name="Walters P."/>
            <person name="Elshahed M.S."/>
            <person name="Youssef N.H."/>
        </authorList>
    </citation>
    <scope>NUCLEOTIDE SEQUENCE</scope>
    <source>
        <strain evidence="7">Zod_Metabat.24</strain>
    </source>
</reference>
<feature type="transmembrane region" description="Helical" evidence="6">
    <location>
        <begin position="331"/>
        <end position="354"/>
    </location>
</feature>
<keyword evidence="5 6" id="KW-0472">Membrane</keyword>
<dbReference type="AlphaFoldDB" id="A0A9D8KG29"/>
<feature type="transmembrane region" description="Helical" evidence="6">
    <location>
        <begin position="27"/>
        <end position="43"/>
    </location>
</feature>
<sequence length="384" mass="43120">MLKRIPRYSPFKDKEKFSAIFSENVKYFYVVLFVLAFFIPVFIPNKYVIHTFISVMLYMVLALGLNIIPGFTGLLDLGYVGFYAIGAYTAATMTYHLGTLGPPWGFLSSFWFILPIAALNGALWGILLGVPTLRLTGDYFAIVTFGFASLVELIIINEMWLTRGPMGIIMDHKPVMNLAFMYPLTKHFFAEPIRFTLVGDAPFFYILLSIVIITIIIMNRLEDSRLGRAWFAIREDEIAAECSGINIMKYKVIAFAISASFGGLAGSVFAFWFMFTSPESFKFWESILILCMVVLGGMGSIPGVILGALVLTSLTEVVRELLDPWPDLVQARFLVFGVILIVMMRFKPAGLIPLSRVKREMGSRDKSIIDAMNESFYKFKSGKG</sequence>
<dbReference type="Proteomes" id="UP000809273">
    <property type="component" value="Unassembled WGS sequence"/>
</dbReference>
<keyword evidence="3 6" id="KW-0812">Transmembrane</keyword>
<evidence type="ECO:0000313" key="8">
    <source>
        <dbReference type="Proteomes" id="UP000809273"/>
    </source>
</evidence>
<feature type="transmembrane region" description="Helical" evidence="6">
    <location>
        <begin position="203"/>
        <end position="221"/>
    </location>
</feature>
<evidence type="ECO:0000256" key="4">
    <source>
        <dbReference type="ARBA" id="ARBA00022989"/>
    </source>
</evidence>
<comment type="subcellular location">
    <subcellularLocation>
        <location evidence="1">Cell membrane</location>
        <topology evidence="1">Multi-pass membrane protein</topology>
    </subcellularLocation>
</comment>
<dbReference type="PANTHER" id="PTHR30482">
    <property type="entry name" value="HIGH-AFFINITY BRANCHED-CHAIN AMINO ACID TRANSPORT SYSTEM PERMEASE"/>
    <property type="match status" value="1"/>
</dbReference>
<feature type="transmembrane region" description="Helical" evidence="6">
    <location>
        <begin position="287"/>
        <end position="311"/>
    </location>
</feature>
<feature type="transmembrane region" description="Helical" evidence="6">
    <location>
        <begin position="139"/>
        <end position="160"/>
    </location>
</feature>
<evidence type="ECO:0000256" key="3">
    <source>
        <dbReference type="ARBA" id="ARBA00022692"/>
    </source>
</evidence>
<keyword evidence="4 6" id="KW-1133">Transmembrane helix</keyword>
<name>A0A9D8KG29_9DELT</name>
<gene>
    <name evidence="7" type="ORF">JW984_11610</name>
</gene>
<organism evidence="7 8">
    <name type="scientific">Candidatus Zymogenus saltonus</name>
    <dbReference type="NCBI Taxonomy" id="2844893"/>
    <lineage>
        <taxon>Bacteria</taxon>
        <taxon>Deltaproteobacteria</taxon>
        <taxon>Candidatus Zymogenia</taxon>
        <taxon>Candidatus Zymogeniales</taxon>
        <taxon>Candidatus Zymogenaceae</taxon>
        <taxon>Candidatus Zymogenus</taxon>
    </lineage>
</organism>
<dbReference type="Pfam" id="PF02653">
    <property type="entry name" value="BPD_transp_2"/>
    <property type="match status" value="1"/>
</dbReference>